<dbReference type="InterPro" id="IPR004001">
    <property type="entry name" value="Actin_CS"/>
</dbReference>
<dbReference type="InterPro" id="IPR020902">
    <property type="entry name" value="Actin/actin-like_CS"/>
</dbReference>
<dbReference type="Pfam" id="PF00022">
    <property type="entry name" value="Actin"/>
    <property type="match status" value="1"/>
</dbReference>
<keyword evidence="8" id="KW-0206">Cytoskeleton</keyword>
<evidence type="ECO:0000256" key="5">
    <source>
        <dbReference type="ARBA" id="ARBA00022741"/>
    </source>
</evidence>
<evidence type="ECO:0000313" key="14">
    <source>
        <dbReference type="Proteomes" id="UP000095767"/>
    </source>
</evidence>
<comment type="catalytic activity">
    <reaction evidence="9">
        <text>ATP + H2O = ADP + phosphate + H(+)</text>
        <dbReference type="Rhea" id="RHEA:13065"/>
        <dbReference type="ChEBI" id="CHEBI:15377"/>
        <dbReference type="ChEBI" id="CHEBI:15378"/>
        <dbReference type="ChEBI" id="CHEBI:30616"/>
        <dbReference type="ChEBI" id="CHEBI:43474"/>
        <dbReference type="ChEBI" id="CHEBI:456216"/>
    </reaction>
</comment>
<feature type="compositionally biased region" description="Basic and acidic residues" evidence="12">
    <location>
        <begin position="447"/>
        <end position="465"/>
    </location>
</feature>
<dbReference type="PANTHER" id="PTHR11937">
    <property type="entry name" value="ACTIN"/>
    <property type="match status" value="1"/>
</dbReference>
<evidence type="ECO:0000256" key="11">
    <source>
        <dbReference type="RuleBase" id="RU000487"/>
    </source>
</evidence>
<dbReference type="GO" id="GO:0005856">
    <property type="term" value="C:cytoskeleton"/>
    <property type="evidence" value="ECO:0007669"/>
    <property type="project" value="UniProtKB-SubCell"/>
</dbReference>
<sequence>MADEDIQPIVCDNGTGMVKAGFAGDDAPRAVFPSIVGRPRHTGVMVGMGQKDAYVGDEAQAKRGILTLKYPIEHGVVNNWDDMEKIWHHTFYNELRVAPEDHPVLLTEAPLNPKANREKMTQIMFETFECPAMYVAIQAVLSLYASGRTTGIVLDSGDGVSHTVPIYEGYTLPHAILRLDLAGRDLTDQLMKILTERGYSLTTSAEREIVRDIKEKLAYVALDYEQELETARSSSSVEKSYEMPDGQVITIGSERFRCPEVLFQPSLVGMESPGIHEATYNSIMKCDVDIRKDLYGNVVLSGGSTMFPGIADRMSKEITSLAPSSMKVKVIAPPERKYSVWIGGSILASLSTFQQAQYHQHPIDFWFEPYSSSSPMEQPWQPFNGREQERRRESRKTEDDKIEDALKQFQELISKPFQFMHWWHILKDTNKWEAFLKKGEEAEEDSADAKTPRPIGRDTAKKRCNDAAGSSSSACLEVFQRMAMTREAKNQQEAAWAKDHREAQQRKLALQEEQTRIQ</sequence>
<comment type="subcellular location">
    <subcellularLocation>
        <location evidence="2">Cytoplasm</location>
        <location evidence="2">Cytoskeleton</location>
    </subcellularLocation>
</comment>
<evidence type="ECO:0000256" key="12">
    <source>
        <dbReference type="SAM" id="MobiDB-lite"/>
    </source>
</evidence>
<accession>A0A1E5WEK7</accession>
<dbReference type="EMBL" id="LWDX02010915">
    <property type="protein sequence ID" value="OEL35816.1"/>
    <property type="molecule type" value="Genomic_DNA"/>
</dbReference>
<organism evidence="13 14">
    <name type="scientific">Dichanthelium oligosanthes</name>
    <dbReference type="NCBI Taxonomy" id="888268"/>
    <lineage>
        <taxon>Eukaryota</taxon>
        <taxon>Viridiplantae</taxon>
        <taxon>Streptophyta</taxon>
        <taxon>Embryophyta</taxon>
        <taxon>Tracheophyta</taxon>
        <taxon>Spermatophyta</taxon>
        <taxon>Magnoliopsida</taxon>
        <taxon>Liliopsida</taxon>
        <taxon>Poales</taxon>
        <taxon>Poaceae</taxon>
        <taxon>PACMAD clade</taxon>
        <taxon>Panicoideae</taxon>
        <taxon>Panicodae</taxon>
        <taxon>Paniceae</taxon>
        <taxon>Dichantheliinae</taxon>
        <taxon>Dichanthelium</taxon>
    </lineage>
</organism>
<dbReference type="OrthoDB" id="421448at2759"/>
<dbReference type="SMART" id="SM00268">
    <property type="entry name" value="ACTIN"/>
    <property type="match status" value="1"/>
</dbReference>
<keyword evidence="14" id="KW-1185">Reference proteome</keyword>
<comment type="caution">
    <text evidence="13">The sequence shown here is derived from an EMBL/GenBank/DDBJ whole genome shotgun (WGS) entry which is preliminary data.</text>
</comment>
<evidence type="ECO:0000256" key="2">
    <source>
        <dbReference type="ARBA" id="ARBA00004245"/>
    </source>
</evidence>
<dbReference type="GO" id="GO:0009653">
    <property type="term" value="P:anatomical structure morphogenesis"/>
    <property type="evidence" value="ECO:0007669"/>
    <property type="project" value="UniProtKB-ARBA"/>
</dbReference>
<dbReference type="InterPro" id="IPR043129">
    <property type="entry name" value="ATPase_NBD"/>
</dbReference>
<dbReference type="CDD" id="cd10224">
    <property type="entry name" value="ASKHA_NBD_actin"/>
    <property type="match status" value="1"/>
</dbReference>
<feature type="region of interest" description="Disordered" evidence="12">
    <location>
        <begin position="375"/>
        <end position="402"/>
    </location>
</feature>
<keyword evidence="6" id="KW-0378">Hydrolase</keyword>
<dbReference type="GO" id="GO:0016787">
    <property type="term" value="F:hydrolase activity"/>
    <property type="evidence" value="ECO:0007669"/>
    <property type="project" value="UniProtKB-KW"/>
</dbReference>
<dbReference type="PROSITE" id="PS01132">
    <property type="entry name" value="ACTINS_ACT_LIKE"/>
    <property type="match status" value="1"/>
</dbReference>
<gene>
    <name evidence="13" type="ORF">BAE44_0003169</name>
</gene>
<dbReference type="Proteomes" id="UP000095767">
    <property type="component" value="Unassembled WGS sequence"/>
</dbReference>
<evidence type="ECO:0000256" key="7">
    <source>
        <dbReference type="ARBA" id="ARBA00022840"/>
    </source>
</evidence>
<evidence type="ECO:0000256" key="1">
    <source>
        <dbReference type="ARBA" id="ARBA00003589"/>
    </source>
</evidence>
<name>A0A1E5WEK7_9POAL</name>
<dbReference type="PROSITE" id="PS00406">
    <property type="entry name" value="ACTINS_1"/>
    <property type="match status" value="1"/>
</dbReference>
<dbReference type="FunFam" id="3.30.420.40:FF:000404">
    <property type="entry name" value="Major actin"/>
    <property type="match status" value="1"/>
</dbReference>
<feature type="region of interest" description="Disordered" evidence="12">
    <location>
        <begin position="440"/>
        <end position="471"/>
    </location>
</feature>
<evidence type="ECO:0000256" key="9">
    <source>
        <dbReference type="ARBA" id="ARBA00049360"/>
    </source>
</evidence>
<reference evidence="13 14" key="1">
    <citation type="submission" date="2016-09" db="EMBL/GenBank/DDBJ databases">
        <title>The draft genome of Dichanthelium oligosanthes: A C3 panicoid grass species.</title>
        <authorList>
            <person name="Studer A.J."/>
            <person name="Schnable J.C."/>
            <person name="Brutnell T.P."/>
        </authorList>
    </citation>
    <scope>NUCLEOTIDE SEQUENCE [LARGE SCALE GENOMIC DNA]</scope>
    <source>
        <strain evidence="14">cv. Kellogg 1175</strain>
        <tissue evidence="13">Leaf</tissue>
    </source>
</reference>
<dbReference type="Gene3D" id="3.30.420.40">
    <property type="match status" value="2"/>
</dbReference>
<feature type="region of interest" description="Disordered" evidence="12">
    <location>
        <begin position="487"/>
        <end position="518"/>
    </location>
</feature>
<keyword evidence="4" id="KW-0963">Cytoplasm</keyword>
<dbReference type="PRINTS" id="PR00190">
    <property type="entry name" value="ACTIN"/>
</dbReference>
<keyword evidence="7" id="KW-0067">ATP-binding</keyword>
<dbReference type="STRING" id="888268.A0A1E5WEK7"/>
<evidence type="ECO:0000256" key="3">
    <source>
        <dbReference type="ARBA" id="ARBA00006752"/>
    </source>
</evidence>
<evidence type="ECO:0000313" key="13">
    <source>
        <dbReference type="EMBL" id="OEL35816.1"/>
    </source>
</evidence>
<protein>
    <recommendedName>
        <fullName evidence="10">Actin-1</fullName>
    </recommendedName>
</protein>
<dbReference type="FunFam" id="3.30.420.40:FF:000291">
    <property type="entry name" value="Actin, alpha skeletal muscle"/>
    <property type="match status" value="1"/>
</dbReference>
<comment type="function">
    <text evidence="1">Essential component of cell cytoskeleton; plays an important role in cytoplasmic streaming, cell shape determination, cell division, organelle movement and extension growth.</text>
</comment>
<dbReference type="InterPro" id="IPR004000">
    <property type="entry name" value="Actin"/>
</dbReference>
<dbReference type="AlphaFoldDB" id="A0A1E5WEK7"/>
<comment type="similarity">
    <text evidence="3 11">Belongs to the actin family.</text>
</comment>
<feature type="compositionally biased region" description="Basic and acidic residues" evidence="12">
    <location>
        <begin position="386"/>
        <end position="402"/>
    </location>
</feature>
<evidence type="ECO:0000256" key="8">
    <source>
        <dbReference type="ARBA" id="ARBA00023212"/>
    </source>
</evidence>
<evidence type="ECO:0000256" key="6">
    <source>
        <dbReference type="ARBA" id="ARBA00022801"/>
    </source>
</evidence>
<dbReference type="SUPFAM" id="SSF53067">
    <property type="entry name" value="Actin-like ATPase domain"/>
    <property type="match status" value="2"/>
</dbReference>
<evidence type="ECO:0000256" key="10">
    <source>
        <dbReference type="ARBA" id="ARBA00074755"/>
    </source>
</evidence>
<dbReference type="FunFam" id="3.90.640.10:FF:000001">
    <property type="entry name" value="Actin, muscle"/>
    <property type="match status" value="1"/>
</dbReference>
<dbReference type="GO" id="GO:0048468">
    <property type="term" value="P:cell development"/>
    <property type="evidence" value="ECO:0007669"/>
    <property type="project" value="UniProtKB-ARBA"/>
</dbReference>
<keyword evidence="5" id="KW-0547">Nucleotide-binding</keyword>
<dbReference type="GO" id="GO:0005524">
    <property type="term" value="F:ATP binding"/>
    <property type="evidence" value="ECO:0007669"/>
    <property type="project" value="UniProtKB-KW"/>
</dbReference>
<evidence type="ECO:0000256" key="4">
    <source>
        <dbReference type="ARBA" id="ARBA00022490"/>
    </source>
</evidence>
<proteinExistence type="inferred from homology"/>
<dbReference type="Gene3D" id="3.90.640.10">
    <property type="entry name" value="Actin, Chain A, domain 4"/>
    <property type="match status" value="1"/>
</dbReference>